<dbReference type="InterPro" id="IPR036034">
    <property type="entry name" value="PDZ_sf"/>
</dbReference>
<name>H3BVJ1_TETNG</name>
<dbReference type="Ensembl" id="ENSTNIT00000001840.1">
    <property type="protein sequence ID" value="ENSTNIP00000000003.1"/>
    <property type="gene ID" value="ENSTNIG00000008662.1"/>
</dbReference>
<dbReference type="PROSITE" id="PS50106">
    <property type="entry name" value="PDZ"/>
    <property type="match status" value="1"/>
</dbReference>
<dbReference type="GO" id="GO:0060088">
    <property type="term" value="P:auditory receptor cell stereocilium organization"/>
    <property type="evidence" value="ECO:0007669"/>
    <property type="project" value="TreeGrafter"/>
</dbReference>
<evidence type="ECO:0000256" key="1">
    <source>
        <dbReference type="ARBA" id="ARBA00004316"/>
    </source>
</evidence>
<feature type="compositionally biased region" description="Polar residues" evidence="4">
    <location>
        <begin position="189"/>
        <end position="198"/>
    </location>
</feature>
<dbReference type="GO" id="GO:0032426">
    <property type="term" value="C:stereocilium tip"/>
    <property type="evidence" value="ECO:0007669"/>
    <property type="project" value="TreeGrafter"/>
</dbReference>
<feature type="compositionally biased region" description="Low complexity" evidence="4">
    <location>
        <begin position="165"/>
        <end position="179"/>
    </location>
</feature>
<feature type="region of interest" description="Disordered" evidence="4">
    <location>
        <begin position="164"/>
        <end position="198"/>
    </location>
</feature>
<dbReference type="PANTHER" id="PTHR23116">
    <property type="entry name" value="PDZ DOMAIN CONTAINING WHIRLIN AND HARMONIN-RELATED"/>
    <property type="match status" value="1"/>
</dbReference>
<dbReference type="PANTHER" id="PTHR23116:SF29">
    <property type="entry name" value="PDZ DOMAIN-CONTAINING PROTEIN 7"/>
    <property type="match status" value="1"/>
</dbReference>
<dbReference type="SMART" id="SM00228">
    <property type="entry name" value="PDZ"/>
    <property type="match status" value="1"/>
</dbReference>
<dbReference type="CDD" id="cd10833">
    <property type="entry name" value="PDZ1_PDZD7-like"/>
    <property type="match status" value="1"/>
</dbReference>
<dbReference type="SUPFAM" id="SSF50156">
    <property type="entry name" value="PDZ domain-like"/>
    <property type="match status" value="1"/>
</dbReference>
<evidence type="ECO:0000313" key="6">
    <source>
        <dbReference type="Ensembl" id="ENSTNIP00000000003.1"/>
    </source>
</evidence>
<dbReference type="GO" id="GO:0007605">
    <property type="term" value="P:sensory perception of sound"/>
    <property type="evidence" value="ECO:0007669"/>
    <property type="project" value="TreeGrafter"/>
</dbReference>
<accession>H3BVJ1</accession>
<reference evidence="6" key="2">
    <citation type="submission" date="2025-08" db="UniProtKB">
        <authorList>
            <consortium name="Ensembl"/>
        </authorList>
    </citation>
    <scope>IDENTIFICATION</scope>
</reference>
<dbReference type="HOGENOM" id="CLU_697454_0_0_1"/>
<feature type="region of interest" description="Disordered" evidence="4">
    <location>
        <begin position="363"/>
        <end position="410"/>
    </location>
</feature>
<dbReference type="GO" id="GO:0005929">
    <property type="term" value="C:cilium"/>
    <property type="evidence" value="ECO:0007669"/>
    <property type="project" value="TreeGrafter"/>
</dbReference>
<evidence type="ECO:0000256" key="4">
    <source>
        <dbReference type="SAM" id="MobiDB-lite"/>
    </source>
</evidence>
<feature type="region of interest" description="Disordered" evidence="4">
    <location>
        <begin position="230"/>
        <end position="264"/>
    </location>
</feature>
<evidence type="ECO:0000313" key="7">
    <source>
        <dbReference type="Proteomes" id="UP000007303"/>
    </source>
</evidence>
<protein>
    <submittedName>
        <fullName evidence="6">PDZ domain containing 7a</fullName>
    </submittedName>
</protein>
<reference evidence="7" key="1">
    <citation type="journal article" date="2004" name="Nature">
        <title>Genome duplication in the teleost fish Tetraodon nigroviridis reveals the early vertebrate proto-karyotype.</title>
        <authorList>
            <person name="Jaillon O."/>
            <person name="Aury J.-M."/>
            <person name="Brunet F."/>
            <person name="Petit J.-L."/>
            <person name="Stange-Thomann N."/>
            <person name="Mauceli E."/>
            <person name="Bouneau L."/>
            <person name="Fischer C."/>
            <person name="Ozouf-Costaz C."/>
            <person name="Bernot A."/>
            <person name="Nicaud S."/>
            <person name="Jaffe D."/>
            <person name="Fisher S."/>
            <person name="Lutfalla G."/>
            <person name="Dossat C."/>
            <person name="Segurens B."/>
            <person name="Dasilva C."/>
            <person name="Salanoubat M."/>
            <person name="Levy M."/>
            <person name="Boudet N."/>
            <person name="Castellano S."/>
            <person name="Anthouard V."/>
            <person name="Jubin C."/>
            <person name="Castelli V."/>
            <person name="Katinka M."/>
            <person name="Vacherie B."/>
            <person name="Biemont C."/>
            <person name="Skalli Z."/>
            <person name="Cattolico L."/>
            <person name="Poulain J."/>
            <person name="De Berardinis V."/>
            <person name="Cruaud C."/>
            <person name="Duprat S."/>
            <person name="Brottier P."/>
            <person name="Coutanceau J.-P."/>
            <person name="Gouzy J."/>
            <person name="Parra G."/>
            <person name="Lardier G."/>
            <person name="Chapple C."/>
            <person name="McKernan K.J."/>
            <person name="McEwan P."/>
            <person name="Bosak S."/>
            <person name="Kellis M."/>
            <person name="Volff J.-N."/>
            <person name="Guigo R."/>
            <person name="Zody M.C."/>
            <person name="Mesirov J."/>
            <person name="Lindblad-Toh K."/>
            <person name="Birren B."/>
            <person name="Nusbaum C."/>
            <person name="Kahn D."/>
            <person name="Robinson-Rechavi M."/>
            <person name="Laudet V."/>
            <person name="Schachter V."/>
            <person name="Quetier F."/>
            <person name="Saurin W."/>
            <person name="Scarpelli C."/>
            <person name="Wincker P."/>
            <person name="Lander E.S."/>
            <person name="Weissenbach J."/>
            <person name="Roest Crollius H."/>
        </authorList>
    </citation>
    <scope>NUCLEOTIDE SEQUENCE [LARGE SCALE GENOMIC DNA]</scope>
</reference>
<evidence type="ECO:0000256" key="2">
    <source>
        <dbReference type="ARBA" id="ARBA00022737"/>
    </source>
</evidence>
<dbReference type="FunFam" id="2.30.42.10:FF:000092">
    <property type="entry name" value="PDZ domain containing 7"/>
    <property type="match status" value="1"/>
</dbReference>
<dbReference type="InterPro" id="IPR001478">
    <property type="entry name" value="PDZ"/>
</dbReference>
<dbReference type="GO" id="GO:0005886">
    <property type="term" value="C:plasma membrane"/>
    <property type="evidence" value="ECO:0007669"/>
    <property type="project" value="TreeGrafter"/>
</dbReference>
<dbReference type="GO" id="GO:0002142">
    <property type="term" value="C:stereocilia ankle link complex"/>
    <property type="evidence" value="ECO:0007669"/>
    <property type="project" value="TreeGrafter"/>
</dbReference>
<dbReference type="InterPro" id="IPR051844">
    <property type="entry name" value="USH2_Complex_Protein"/>
</dbReference>
<keyword evidence="3" id="KW-0966">Cell projection</keyword>
<dbReference type="Gene3D" id="1.20.1160.20">
    <property type="match status" value="1"/>
</dbReference>
<comment type="subcellular location">
    <subcellularLocation>
        <location evidence="1">Cell projection</location>
    </subcellularLocation>
</comment>
<evidence type="ECO:0000256" key="3">
    <source>
        <dbReference type="ARBA" id="ARBA00023273"/>
    </source>
</evidence>
<feature type="domain" description="PDZ" evidence="5">
    <location>
        <begin position="52"/>
        <end position="119"/>
    </location>
</feature>
<organism evidence="6 7">
    <name type="scientific">Tetraodon nigroviridis</name>
    <name type="common">Spotted green pufferfish</name>
    <name type="synonym">Chelonodon nigroviridis</name>
    <dbReference type="NCBI Taxonomy" id="99883"/>
    <lineage>
        <taxon>Eukaryota</taxon>
        <taxon>Metazoa</taxon>
        <taxon>Chordata</taxon>
        <taxon>Craniata</taxon>
        <taxon>Vertebrata</taxon>
        <taxon>Euteleostomi</taxon>
        <taxon>Actinopterygii</taxon>
        <taxon>Neopterygii</taxon>
        <taxon>Teleostei</taxon>
        <taxon>Neoteleostei</taxon>
        <taxon>Acanthomorphata</taxon>
        <taxon>Eupercaria</taxon>
        <taxon>Tetraodontiformes</taxon>
        <taxon>Tetradontoidea</taxon>
        <taxon>Tetraodontidae</taxon>
        <taxon>Tetraodon</taxon>
    </lineage>
</organism>
<dbReference type="Pfam" id="PF00595">
    <property type="entry name" value="PDZ"/>
    <property type="match status" value="1"/>
</dbReference>
<dbReference type="AlphaFoldDB" id="H3BVJ1"/>
<reference evidence="6" key="3">
    <citation type="submission" date="2025-09" db="UniProtKB">
        <authorList>
            <consortium name="Ensembl"/>
        </authorList>
    </citation>
    <scope>IDENTIFICATION</scope>
</reference>
<dbReference type="Proteomes" id="UP000007303">
    <property type="component" value="Unassembled WGS sequence"/>
</dbReference>
<evidence type="ECO:0000259" key="5">
    <source>
        <dbReference type="PROSITE" id="PS50106"/>
    </source>
</evidence>
<sequence>HTGNQSGGSHSPTCYVLKKQHHHRCRSSSPMGRVILINAPVDGGDDGDDIHTLTVDKSPDGRLGFSIRGGSEHGLGIFVSKVEDDSSATHAGLTVGDRLVEVNGVSLESITMSSAVKVLTGNNRLRMVVRRVGKIPGIRYSTEKTTWKPDGTQHTKRWWQNMAGLTDSSSTPHSSLTSLEDGHKRGQQKETSSVGKTSLQRSKTFVNLLFKKERKQKSVSGVMASVWSGSSPHFNLSGKQPGRPVQLSTTLRDSPAGVKESRQLPQPETLQHVEDMAQKLLTHDEAAAVMRHCRRFLSDNVIEDLVRPLLAILDRPEKLLLLREIRMLIPTTELAQFDSIVMPFELEAYEILRSRSALVRSPALRSPCSGTPRRHLITPIPGSSHSSHNGRRPHRSPNRRQNGVLRPDEA</sequence>
<keyword evidence="2" id="KW-0677">Repeat</keyword>
<keyword evidence="7" id="KW-1185">Reference proteome</keyword>
<proteinExistence type="predicted"/>
<feature type="compositionally biased region" description="Basic residues" evidence="4">
    <location>
        <begin position="388"/>
        <end position="398"/>
    </location>
</feature>
<dbReference type="Gene3D" id="2.30.42.10">
    <property type="match status" value="1"/>
</dbReference>
<dbReference type="GeneTree" id="ENSGT00950000183002"/>